<reference evidence="2" key="1">
    <citation type="journal article" date="2019" name="Int. J. Syst. Evol. Microbiol.">
        <title>The Global Catalogue of Microorganisms (GCM) 10K type strain sequencing project: providing services to taxonomists for standard genome sequencing and annotation.</title>
        <authorList>
            <consortium name="The Broad Institute Genomics Platform"/>
            <consortium name="The Broad Institute Genome Sequencing Center for Infectious Disease"/>
            <person name="Wu L."/>
            <person name="Ma J."/>
        </authorList>
    </citation>
    <scope>NUCLEOTIDE SEQUENCE [LARGE SCALE GENOMIC DNA]</scope>
    <source>
        <strain evidence="2">JCM 4816</strain>
    </source>
</reference>
<dbReference type="RefSeq" id="WP_380580601.1">
    <property type="nucleotide sequence ID" value="NZ_JBHSQJ010000019.1"/>
</dbReference>
<dbReference type="EMBL" id="JBHSQJ010000019">
    <property type="protein sequence ID" value="MFC5906818.1"/>
    <property type="molecule type" value="Genomic_DNA"/>
</dbReference>
<evidence type="ECO:0000313" key="1">
    <source>
        <dbReference type="EMBL" id="MFC5906818.1"/>
    </source>
</evidence>
<dbReference type="GO" id="GO:0008168">
    <property type="term" value="F:methyltransferase activity"/>
    <property type="evidence" value="ECO:0007669"/>
    <property type="project" value="UniProtKB-KW"/>
</dbReference>
<gene>
    <name evidence="1" type="ORF">ACFP3V_06280</name>
</gene>
<organism evidence="1 2">
    <name type="scientific">Streptacidiphilus monticola</name>
    <dbReference type="NCBI Taxonomy" id="2161674"/>
    <lineage>
        <taxon>Bacteria</taxon>
        <taxon>Bacillati</taxon>
        <taxon>Actinomycetota</taxon>
        <taxon>Actinomycetes</taxon>
        <taxon>Kitasatosporales</taxon>
        <taxon>Streptomycetaceae</taxon>
        <taxon>Streptacidiphilus</taxon>
    </lineage>
</organism>
<sequence length="261" mass="27719">MTPSLQLPAAVSGDRTRAQQRARDWAEIQERMLVPLYEAVHARLEVGPATSVLGLGCGSGLSLLLAAARGAQVVGLEPVPERRELAEARGLPMLAARDASAHAIVTVLDGLAASPDPLALAQSAARLTARGGHVVLATWGPRERCESAPVLALARRLADPLLRQLPDAFALSAPGALERVVLGAGLRPDGGGLVPCPFAYPDLDSAVRGFLASGWFDAALAFSGEKQLRKELTEALFPYLREDGTLRMRNVFRYAIGQKLH</sequence>
<dbReference type="Proteomes" id="UP001596174">
    <property type="component" value="Unassembled WGS sequence"/>
</dbReference>
<dbReference type="GO" id="GO:0032259">
    <property type="term" value="P:methylation"/>
    <property type="evidence" value="ECO:0007669"/>
    <property type="project" value="UniProtKB-KW"/>
</dbReference>
<keyword evidence="1" id="KW-0808">Transferase</keyword>
<accession>A0ABW1FY43</accession>
<keyword evidence="2" id="KW-1185">Reference proteome</keyword>
<proteinExistence type="predicted"/>
<comment type="caution">
    <text evidence="1">The sequence shown here is derived from an EMBL/GenBank/DDBJ whole genome shotgun (WGS) entry which is preliminary data.</text>
</comment>
<dbReference type="Gene3D" id="3.40.50.150">
    <property type="entry name" value="Vaccinia Virus protein VP39"/>
    <property type="match status" value="1"/>
</dbReference>
<dbReference type="EC" id="2.1.1.-" evidence="1"/>
<dbReference type="InterPro" id="IPR029063">
    <property type="entry name" value="SAM-dependent_MTases_sf"/>
</dbReference>
<keyword evidence="1" id="KW-0489">Methyltransferase</keyword>
<name>A0ABW1FY43_9ACTN</name>
<dbReference type="Pfam" id="PF13489">
    <property type="entry name" value="Methyltransf_23"/>
    <property type="match status" value="1"/>
</dbReference>
<protein>
    <submittedName>
        <fullName evidence="1">Class I SAM-dependent methyltransferase</fullName>
        <ecNumber evidence="1">2.1.1.-</ecNumber>
    </submittedName>
</protein>
<evidence type="ECO:0000313" key="2">
    <source>
        <dbReference type="Proteomes" id="UP001596174"/>
    </source>
</evidence>
<dbReference type="SUPFAM" id="SSF53335">
    <property type="entry name" value="S-adenosyl-L-methionine-dependent methyltransferases"/>
    <property type="match status" value="1"/>
</dbReference>